<dbReference type="AlphaFoldDB" id="A0A919RKW6"/>
<evidence type="ECO:0000313" key="2">
    <source>
        <dbReference type="Proteomes" id="UP000606172"/>
    </source>
</evidence>
<dbReference type="Proteomes" id="UP000606172">
    <property type="component" value="Unassembled WGS sequence"/>
</dbReference>
<sequence length="50" mass="5427">MLLYVTGWYQVTDRQAGAVGWPHDIEGGGLKAVYARVAGYYPGNPRMAVA</sequence>
<accession>A0A919RKW6</accession>
<comment type="caution">
    <text evidence="1">The sequence shown here is derived from an EMBL/GenBank/DDBJ whole genome shotgun (WGS) entry which is preliminary data.</text>
</comment>
<organism evidence="1 2">
    <name type="scientific">Sinosporangium siamense</name>
    <dbReference type="NCBI Taxonomy" id="1367973"/>
    <lineage>
        <taxon>Bacteria</taxon>
        <taxon>Bacillati</taxon>
        <taxon>Actinomycetota</taxon>
        <taxon>Actinomycetes</taxon>
        <taxon>Streptosporangiales</taxon>
        <taxon>Streptosporangiaceae</taxon>
        <taxon>Sinosporangium</taxon>
    </lineage>
</organism>
<evidence type="ECO:0000313" key="1">
    <source>
        <dbReference type="EMBL" id="GII93804.1"/>
    </source>
</evidence>
<name>A0A919RKW6_9ACTN</name>
<dbReference type="EMBL" id="BOOW01000026">
    <property type="protein sequence ID" value="GII93804.1"/>
    <property type="molecule type" value="Genomic_DNA"/>
</dbReference>
<reference evidence="1" key="1">
    <citation type="submission" date="2021-01" db="EMBL/GenBank/DDBJ databases">
        <title>Whole genome shotgun sequence of Sinosporangium siamense NBRC 109515.</title>
        <authorList>
            <person name="Komaki H."/>
            <person name="Tamura T."/>
        </authorList>
    </citation>
    <scope>NUCLEOTIDE SEQUENCE</scope>
    <source>
        <strain evidence="1">NBRC 109515</strain>
    </source>
</reference>
<protein>
    <submittedName>
        <fullName evidence="1">Uncharacterized protein</fullName>
    </submittedName>
</protein>
<dbReference type="RefSeq" id="WP_204027465.1">
    <property type="nucleotide sequence ID" value="NZ_BOOW01000026.1"/>
</dbReference>
<keyword evidence="2" id="KW-1185">Reference proteome</keyword>
<proteinExistence type="predicted"/>
<gene>
    <name evidence="1" type="ORF">Ssi02_40350</name>
</gene>